<dbReference type="EMBL" id="JACYTR010000082">
    <property type="protein sequence ID" value="MBD8528095.1"/>
    <property type="molecule type" value="Genomic_DNA"/>
</dbReference>
<keyword evidence="4" id="KW-1185">Reference proteome</keyword>
<evidence type="ECO:0000259" key="2">
    <source>
        <dbReference type="PROSITE" id="PS50206"/>
    </source>
</evidence>
<dbReference type="Pfam" id="PF00581">
    <property type="entry name" value="Rhodanese"/>
    <property type="match status" value="1"/>
</dbReference>
<dbReference type="CDD" id="cd00158">
    <property type="entry name" value="RHOD"/>
    <property type="match status" value="1"/>
</dbReference>
<dbReference type="SMART" id="SM00450">
    <property type="entry name" value="RHOD"/>
    <property type="match status" value="1"/>
</dbReference>
<reference evidence="3 4" key="1">
    <citation type="submission" date="2020-09" db="EMBL/GenBank/DDBJ databases">
        <title>Pseudoxanthomonas sp. CAU 1598 isolated from sand of Yaerae Beach.</title>
        <authorList>
            <person name="Kim W."/>
        </authorList>
    </citation>
    <scope>NUCLEOTIDE SEQUENCE [LARGE SCALE GENOMIC DNA]</scope>
    <source>
        <strain evidence="3 4">CAU 1598</strain>
    </source>
</reference>
<evidence type="ECO:0000313" key="4">
    <source>
        <dbReference type="Proteomes" id="UP000613768"/>
    </source>
</evidence>
<dbReference type="Proteomes" id="UP000613768">
    <property type="component" value="Unassembled WGS sequence"/>
</dbReference>
<dbReference type="InterPro" id="IPR050229">
    <property type="entry name" value="GlpE_sulfurtransferase"/>
</dbReference>
<dbReference type="PANTHER" id="PTHR43031">
    <property type="entry name" value="FAD-DEPENDENT OXIDOREDUCTASE"/>
    <property type="match status" value="1"/>
</dbReference>
<gene>
    <name evidence="3" type="ORF">IFO71_20290</name>
</gene>
<evidence type="ECO:0000256" key="1">
    <source>
        <dbReference type="SAM" id="SignalP"/>
    </source>
</evidence>
<dbReference type="Gene3D" id="3.40.250.10">
    <property type="entry name" value="Rhodanese-like domain"/>
    <property type="match status" value="1"/>
</dbReference>
<keyword evidence="1" id="KW-0732">Signal</keyword>
<accession>A0AAW3ZRC9</accession>
<protein>
    <submittedName>
        <fullName evidence="3">Rhodanese-like domain-containing protein</fullName>
    </submittedName>
</protein>
<dbReference type="SUPFAM" id="SSF52821">
    <property type="entry name" value="Rhodanese/Cell cycle control phosphatase"/>
    <property type="match status" value="1"/>
</dbReference>
<evidence type="ECO:0000313" key="3">
    <source>
        <dbReference type="EMBL" id="MBD8528095.1"/>
    </source>
</evidence>
<organism evidence="3 4">
    <name type="scientific">Pseudomarimonas arenosa</name>
    <dbReference type="NCBI Taxonomy" id="2774145"/>
    <lineage>
        <taxon>Bacteria</taxon>
        <taxon>Pseudomonadati</taxon>
        <taxon>Pseudomonadota</taxon>
        <taxon>Gammaproteobacteria</taxon>
        <taxon>Lysobacterales</taxon>
        <taxon>Lysobacteraceae</taxon>
        <taxon>Pseudomarimonas</taxon>
    </lineage>
</organism>
<dbReference type="InterPro" id="IPR036873">
    <property type="entry name" value="Rhodanese-like_dom_sf"/>
</dbReference>
<dbReference type="PANTHER" id="PTHR43031:SF1">
    <property type="entry name" value="PYRIDINE NUCLEOTIDE-DISULPHIDE OXIDOREDUCTASE"/>
    <property type="match status" value="1"/>
</dbReference>
<proteinExistence type="predicted"/>
<comment type="caution">
    <text evidence="3">The sequence shown here is derived from an EMBL/GenBank/DDBJ whole genome shotgun (WGS) entry which is preliminary data.</text>
</comment>
<dbReference type="InterPro" id="IPR001763">
    <property type="entry name" value="Rhodanese-like_dom"/>
</dbReference>
<feature type="signal peptide" evidence="1">
    <location>
        <begin position="1"/>
        <end position="22"/>
    </location>
</feature>
<feature type="chain" id="PRO_5043632732" evidence="1">
    <location>
        <begin position="23"/>
        <end position="135"/>
    </location>
</feature>
<feature type="domain" description="Rhodanese" evidence="2">
    <location>
        <begin position="37"/>
        <end position="124"/>
    </location>
</feature>
<dbReference type="RefSeq" id="WP_192031515.1">
    <property type="nucleotide sequence ID" value="NZ_JACYTR010000082.1"/>
</dbReference>
<name>A0AAW3ZRC9_9GAMM</name>
<sequence>MSKVASCVAIAVALLWAASARAEHMIAPTAMAERMQQQPAPLVLDVRTEEEFAEGALPGARLIPHDQLASRLAELGQPGEVFVYCRSGRRVKLAAEVLNAAGFRVHEIEGSFLAWQAAELPIEVPVGSADKEVKK</sequence>
<dbReference type="AlphaFoldDB" id="A0AAW3ZRC9"/>
<dbReference type="PROSITE" id="PS50206">
    <property type="entry name" value="RHODANESE_3"/>
    <property type="match status" value="1"/>
</dbReference>